<dbReference type="GO" id="GO:0003677">
    <property type="term" value="F:DNA binding"/>
    <property type="evidence" value="ECO:0007669"/>
    <property type="project" value="UniProtKB-KW"/>
</dbReference>
<dbReference type="InterPro" id="IPR050950">
    <property type="entry name" value="HTH-type_LysR_regulators"/>
</dbReference>
<feature type="domain" description="HTH lysR-type" evidence="5">
    <location>
        <begin position="26"/>
        <end position="83"/>
    </location>
</feature>
<dbReference type="Pfam" id="PF00126">
    <property type="entry name" value="HTH_1"/>
    <property type="match status" value="1"/>
</dbReference>
<comment type="similarity">
    <text evidence="1">Belongs to the LysR transcriptional regulatory family.</text>
</comment>
<gene>
    <name evidence="6" type="ORF">EDC30_103150</name>
</gene>
<dbReference type="Proteomes" id="UP000295382">
    <property type="component" value="Unassembled WGS sequence"/>
</dbReference>
<reference evidence="6 7" key="1">
    <citation type="submission" date="2019-03" db="EMBL/GenBank/DDBJ databases">
        <title>Genomic Encyclopedia of Type Strains, Phase IV (KMG-IV): sequencing the most valuable type-strain genomes for metagenomic binning, comparative biology and taxonomic classification.</title>
        <authorList>
            <person name="Goeker M."/>
        </authorList>
    </citation>
    <scope>NUCLEOTIDE SEQUENCE [LARGE SCALE GENOMIC DNA]</scope>
    <source>
        <strain evidence="6 7">DSM 7445</strain>
    </source>
</reference>
<dbReference type="AlphaFoldDB" id="A0A4R3HXG9"/>
<protein>
    <submittedName>
        <fullName evidence="6">DNA-binding transcriptional LysR family regulator</fullName>
    </submittedName>
</protein>
<name>A0A4R3HXG9_PAULE</name>
<keyword evidence="3 6" id="KW-0238">DNA-binding</keyword>
<evidence type="ECO:0000256" key="1">
    <source>
        <dbReference type="ARBA" id="ARBA00009437"/>
    </source>
</evidence>
<proteinExistence type="inferred from homology"/>
<dbReference type="GO" id="GO:0003700">
    <property type="term" value="F:DNA-binding transcription factor activity"/>
    <property type="evidence" value="ECO:0007669"/>
    <property type="project" value="InterPro"/>
</dbReference>
<evidence type="ECO:0000313" key="7">
    <source>
        <dbReference type="Proteomes" id="UP000295382"/>
    </source>
</evidence>
<organism evidence="6 7">
    <name type="scientific">Paucimonas lemoignei</name>
    <name type="common">Pseudomonas lemoignei</name>
    <dbReference type="NCBI Taxonomy" id="29443"/>
    <lineage>
        <taxon>Bacteria</taxon>
        <taxon>Pseudomonadati</taxon>
        <taxon>Pseudomonadota</taxon>
        <taxon>Betaproteobacteria</taxon>
        <taxon>Burkholderiales</taxon>
        <taxon>Burkholderiaceae</taxon>
        <taxon>Paucimonas</taxon>
    </lineage>
</organism>
<dbReference type="Gene3D" id="1.10.10.10">
    <property type="entry name" value="Winged helix-like DNA-binding domain superfamily/Winged helix DNA-binding domain"/>
    <property type="match status" value="1"/>
</dbReference>
<evidence type="ECO:0000256" key="2">
    <source>
        <dbReference type="ARBA" id="ARBA00023015"/>
    </source>
</evidence>
<evidence type="ECO:0000256" key="4">
    <source>
        <dbReference type="ARBA" id="ARBA00023163"/>
    </source>
</evidence>
<evidence type="ECO:0000256" key="3">
    <source>
        <dbReference type="ARBA" id="ARBA00023125"/>
    </source>
</evidence>
<dbReference type="PANTHER" id="PTHR30419:SF2">
    <property type="entry name" value="LYSR FAMILY TRANSCRIPTIONAL REGULATOR"/>
    <property type="match status" value="1"/>
</dbReference>
<keyword evidence="7" id="KW-1185">Reference proteome</keyword>
<dbReference type="SUPFAM" id="SSF53850">
    <property type="entry name" value="Periplasmic binding protein-like II"/>
    <property type="match status" value="1"/>
</dbReference>
<dbReference type="InterPro" id="IPR005119">
    <property type="entry name" value="LysR_subst-bd"/>
</dbReference>
<dbReference type="GO" id="GO:0005829">
    <property type="term" value="C:cytosol"/>
    <property type="evidence" value="ECO:0007669"/>
    <property type="project" value="TreeGrafter"/>
</dbReference>
<dbReference type="Gene3D" id="3.40.190.290">
    <property type="match status" value="1"/>
</dbReference>
<dbReference type="PROSITE" id="PS50931">
    <property type="entry name" value="HTH_LYSR"/>
    <property type="match status" value="1"/>
</dbReference>
<dbReference type="InterPro" id="IPR036388">
    <property type="entry name" value="WH-like_DNA-bd_sf"/>
</dbReference>
<keyword evidence="2" id="KW-0805">Transcription regulation</keyword>
<sequence>MTVFQLPSSTAKTTLTQWHNGDMARLDPTSLQLFIAVVEEGTIAAAAEREHIAAAAVSKRISELEAYLRTQLLTRTNKGIEPTTAGFALLALARRALHELDEVSIQMQEYASGVRGHVRVFANISAITQFLPGEIKSFLAEYPQIQVNLEEKISTAVTKGVAENAADIGIFVMQPHGQQLEVFPYHEDRLVLITPVDHALASRESVSFADTLDYDYVGLHTGSTINLQLQNAAGESGKRVRFSIQVTSYDALCLMVNSGLGIGVLPEGVAKTYVKTLGLRALSLTDPWARRELKICVRTFDALPIAAKLLVNHLKQQ</sequence>
<dbReference type="PANTHER" id="PTHR30419">
    <property type="entry name" value="HTH-TYPE TRANSCRIPTIONAL REGULATOR YBHD"/>
    <property type="match status" value="1"/>
</dbReference>
<dbReference type="InterPro" id="IPR000847">
    <property type="entry name" value="LysR_HTH_N"/>
</dbReference>
<dbReference type="CDD" id="cd08421">
    <property type="entry name" value="PBP2_LTTR_like_1"/>
    <property type="match status" value="1"/>
</dbReference>
<comment type="caution">
    <text evidence="6">The sequence shown here is derived from an EMBL/GenBank/DDBJ whole genome shotgun (WGS) entry which is preliminary data.</text>
</comment>
<dbReference type="SUPFAM" id="SSF46785">
    <property type="entry name" value="Winged helix' DNA-binding domain"/>
    <property type="match status" value="1"/>
</dbReference>
<accession>A0A4R3HXG9</accession>
<dbReference type="EMBL" id="SLZQ01000003">
    <property type="protein sequence ID" value="TCS37858.1"/>
    <property type="molecule type" value="Genomic_DNA"/>
</dbReference>
<keyword evidence="4" id="KW-0804">Transcription</keyword>
<dbReference type="Pfam" id="PF03466">
    <property type="entry name" value="LysR_substrate"/>
    <property type="match status" value="1"/>
</dbReference>
<dbReference type="InterPro" id="IPR036390">
    <property type="entry name" value="WH_DNA-bd_sf"/>
</dbReference>
<evidence type="ECO:0000259" key="5">
    <source>
        <dbReference type="PROSITE" id="PS50931"/>
    </source>
</evidence>
<evidence type="ECO:0000313" key="6">
    <source>
        <dbReference type="EMBL" id="TCS37858.1"/>
    </source>
</evidence>